<evidence type="ECO:0000313" key="2">
    <source>
        <dbReference type="Proteomes" id="UP000029995"/>
    </source>
</evidence>
<gene>
    <name evidence="1" type="ORF">P409_07080</name>
</gene>
<name>A0A0A0DAE2_9PROT</name>
<organism evidence="1 2">
    <name type="scientific">Inquilinus limosus MP06</name>
    <dbReference type="NCBI Taxonomy" id="1398085"/>
    <lineage>
        <taxon>Bacteria</taxon>
        <taxon>Pseudomonadati</taxon>
        <taxon>Pseudomonadota</taxon>
        <taxon>Alphaproteobacteria</taxon>
        <taxon>Rhodospirillales</taxon>
        <taxon>Rhodospirillaceae</taxon>
        <taxon>Inquilinus</taxon>
    </lineage>
</organism>
<dbReference type="OrthoDB" id="7779280at2"/>
<dbReference type="EMBL" id="JANX01000055">
    <property type="protein sequence ID" value="KGM35000.1"/>
    <property type="molecule type" value="Genomic_DNA"/>
</dbReference>
<evidence type="ECO:0000313" key="1">
    <source>
        <dbReference type="EMBL" id="KGM35000.1"/>
    </source>
</evidence>
<accession>A0A0A0DAE2</accession>
<protein>
    <submittedName>
        <fullName evidence="1">Uncharacterized protein</fullName>
    </submittedName>
</protein>
<dbReference type="AlphaFoldDB" id="A0A0A0DAE2"/>
<reference evidence="1 2" key="1">
    <citation type="submission" date="2014-01" db="EMBL/GenBank/DDBJ databases">
        <title>Genome sequence determination for a cystic fibrosis isolate, Inquilinus limosus.</title>
        <authorList>
            <person name="Pino M."/>
            <person name="Di Conza J."/>
            <person name="Gutkind G."/>
        </authorList>
    </citation>
    <scope>NUCLEOTIDE SEQUENCE [LARGE SCALE GENOMIC DNA]</scope>
    <source>
        <strain evidence="1 2">MP06</strain>
    </source>
</reference>
<dbReference type="Proteomes" id="UP000029995">
    <property type="component" value="Unassembled WGS sequence"/>
</dbReference>
<sequence length="788" mass="84052">MAIPTVDEVWADFNADGSVKEPSKQDIRRLLRFIQAIAAANGMKTYPNKAAMDADLTQADGTPALLWADPVEANNYPTVWTWNDPTNQWIEGGDRISSLKTTVDLQAQYIKGAAGGVDGIYAATGAPRPVVFTDASSYNQTWTSISNPQTRFNIVPSDAGLEVEGLSALTTPWPVGIKMSWDLVPGDSYYFEGVYTAGSSFTQLGFWFGTDPVTSGDLSGGTRMVVYRDRVLIPCLANGITGDGSRTITPGWGATDPVGVGVVFGFAIDVLGDRSLRYKVYRNGIQQLVDVVVTPPGPAGALVVGLNIINGATGRITKLLRKTNPGKTIWIDNTVAASGDGSRGSPLKTVLDVPAYLAKIGYQDEITINWLSDDDYGYLQCKDTLAGKWNLNGRPGGRTRLNGYLQETVPWTVVPGTSGTVYSTPQKWGTEPRSQLNQPFVIGASHSPRPWFTFPDMALPQVVTNNGGVDMAGLSGGGFAISLGVIYIRLPDGLGPDPAAATVRLSRTHYVVEIVGGPEVNMNNLVLQYSSQHLFAGGSGRGIINNCEAYWSAYDANGFECQNGSYRFLRPKVKYIGNDGIGRTPRADISHLPYQTGVRQVIEIIDGEISHTRAGDGVSQHFNEENQNSCETRVINTWIHDCWKCGLVSLDDLMVVEGGVIERCGTAQLSLFGVTTASAAGRIQQAFVNGTVIDPQGLGTIGVQNLYTDGMALMRCDLVGVWIGTPAAGGGGGELMLSAQSLAGQTRDPSKNVLAYRNCVTERPAGSVAKVGGGTAGTFLPIAANTLI</sequence>
<proteinExistence type="predicted"/>
<comment type="caution">
    <text evidence="1">The sequence shown here is derived from an EMBL/GenBank/DDBJ whole genome shotgun (WGS) entry which is preliminary data.</text>
</comment>
<dbReference type="RefSeq" id="WP_034833564.1">
    <property type="nucleotide sequence ID" value="NZ_JANX01000055.1"/>
</dbReference>